<dbReference type="PANTHER" id="PTHR12618:SF20">
    <property type="entry name" value="PHD AND RING FINGER DOMAIN-CONTAINING PROTEIN 1"/>
    <property type="match status" value="1"/>
</dbReference>
<dbReference type="SUPFAM" id="SSF57850">
    <property type="entry name" value="RING/U-box"/>
    <property type="match status" value="1"/>
</dbReference>
<dbReference type="EMBL" id="CALNXJ010000076">
    <property type="protein sequence ID" value="CAH3160574.1"/>
    <property type="molecule type" value="Genomic_DNA"/>
</dbReference>
<evidence type="ECO:0008006" key="10">
    <source>
        <dbReference type="Google" id="ProtNLM"/>
    </source>
</evidence>
<evidence type="ECO:0000256" key="2">
    <source>
        <dbReference type="ARBA" id="ARBA00022771"/>
    </source>
</evidence>
<dbReference type="Proteomes" id="UP001159428">
    <property type="component" value="Unassembled WGS sequence"/>
</dbReference>
<keyword evidence="1" id="KW-0479">Metal-binding</keyword>
<feature type="region of interest" description="Disordered" evidence="5">
    <location>
        <begin position="492"/>
        <end position="590"/>
    </location>
</feature>
<keyword evidence="9" id="KW-1185">Reference proteome</keyword>
<evidence type="ECO:0000259" key="7">
    <source>
        <dbReference type="PROSITE" id="PS50089"/>
    </source>
</evidence>
<feature type="compositionally biased region" description="Low complexity" evidence="5">
    <location>
        <begin position="269"/>
        <end position="280"/>
    </location>
</feature>
<feature type="compositionally biased region" description="Basic residues" evidence="5">
    <location>
        <begin position="330"/>
        <end position="370"/>
    </location>
</feature>
<comment type="caution">
    <text evidence="8">The sequence shown here is derived from an EMBL/GenBank/DDBJ whole genome shotgun (WGS) entry which is preliminary data.</text>
</comment>
<dbReference type="InterPro" id="IPR001841">
    <property type="entry name" value="Znf_RING"/>
</dbReference>
<dbReference type="PROSITE" id="PS00518">
    <property type="entry name" value="ZF_RING_1"/>
    <property type="match status" value="1"/>
</dbReference>
<keyword evidence="2 4" id="KW-0863">Zinc-finger</keyword>
<evidence type="ECO:0000256" key="4">
    <source>
        <dbReference type="PROSITE-ProRule" id="PRU00175"/>
    </source>
</evidence>
<feature type="compositionally biased region" description="Acidic residues" evidence="5">
    <location>
        <begin position="8"/>
        <end position="18"/>
    </location>
</feature>
<feature type="domain" description="PHD-type" evidence="6">
    <location>
        <begin position="184"/>
        <end position="234"/>
    </location>
</feature>
<dbReference type="InterPro" id="IPR013083">
    <property type="entry name" value="Znf_RING/FYVE/PHD"/>
</dbReference>
<protein>
    <recommendedName>
        <fullName evidence="10">PHD and RING finger domain-containing protein 1</fullName>
    </recommendedName>
</protein>
<feature type="region of interest" description="Disordered" evidence="5">
    <location>
        <begin position="1"/>
        <end position="23"/>
    </location>
</feature>
<feature type="region of interest" description="Disordered" evidence="5">
    <location>
        <begin position="238"/>
        <end position="372"/>
    </location>
</feature>
<dbReference type="Pfam" id="PF13639">
    <property type="entry name" value="zf-RING_2"/>
    <property type="match status" value="1"/>
</dbReference>
<feature type="domain" description="RING-type" evidence="7">
    <location>
        <begin position="107"/>
        <end position="148"/>
    </location>
</feature>
<evidence type="ECO:0000259" key="6">
    <source>
        <dbReference type="PROSITE" id="PS50016"/>
    </source>
</evidence>
<evidence type="ECO:0000256" key="5">
    <source>
        <dbReference type="SAM" id="MobiDB-lite"/>
    </source>
</evidence>
<dbReference type="CDD" id="cd15536">
    <property type="entry name" value="PHD_PHRF1"/>
    <property type="match status" value="1"/>
</dbReference>
<feature type="compositionally biased region" description="Polar residues" evidence="5">
    <location>
        <begin position="651"/>
        <end position="660"/>
    </location>
</feature>
<dbReference type="InterPro" id="IPR019787">
    <property type="entry name" value="Znf_PHD-finger"/>
</dbReference>
<dbReference type="AlphaFoldDB" id="A0AAU9XX50"/>
<dbReference type="PROSITE" id="PS50016">
    <property type="entry name" value="ZF_PHD_2"/>
    <property type="match status" value="1"/>
</dbReference>
<evidence type="ECO:0000313" key="8">
    <source>
        <dbReference type="EMBL" id="CAH3160574.1"/>
    </source>
</evidence>
<keyword evidence="3" id="KW-0862">Zinc</keyword>
<evidence type="ECO:0000256" key="3">
    <source>
        <dbReference type="ARBA" id="ARBA00022833"/>
    </source>
</evidence>
<dbReference type="SMART" id="SM00249">
    <property type="entry name" value="PHD"/>
    <property type="match status" value="1"/>
</dbReference>
<feature type="compositionally biased region" description="Basic and acidic residues" evidence="5">
    <location>
        <begin position="509"/>
        <end position="572"/>
    </location>
</feature>
<feature type="compositionally biased region" description="Basic and acidic residues" evidence="5">
    <location>
        <begin position="246"/>
        <end position="259"/>
    </location>
</feature>
<dbReference type="SMART" id="SM00184">
    <property type="entry name" value="RING"/>
    <property type="match status" value="2"/>
</dbReference>
<dbReference type="SUPFAM" id="SSF57903">
    <property type="entry name" value="FYVE/PHD zinc finger"/>
    <property type="match status" value="1"/>
</dbReference>
<dbReference type="InterPro" id="IPR047157">
    <property type="entry name" value="PHRF1/Atg35"/>
</dbReference>
<feature type="compositionally biased region" description="Low complexity" evidence="5">
    <location>
        <begin position="310"/>
        <end position="329"/>
    </location>
</feature>
<dbReference type="PANTHER" id="PTHR12618">
    <property type="entry name" value="PHD AND RING FINGER DOMAIN-CONTAINING PROTEIN 1"/>
    <property type="match status" value="1"/>
</dbReference>
<feature type="compositionally biased region" description="Acidic residues" evidence="5">
    <location>
        <begin position="45"/>
        <end position="71"/>
    </location>
</feature>
<gene>
    <name evidence="8" type="ORF">PMEA_00032551</name>
</gene>
<dbReference type="InterPro" id="IPR001965">
    <property type="entry name" value="Znf_PHD"/>
</dbReference>
<dbReference type="Gene3D" id="3.30.40.10">
    <property type="entry name" value="Zinc/RING finger domain, C3HC4 (zinc finger)"/>
    <property type="match status" value="2"/>
</dbReference>
<organism evidence="8 9">
    <name type="scientific">Pocillopora meandrina</name>
    <dbReference type="NCBI Taxonomy" id="46732"/>
    <lineage>
        <taxon>Eukaryota</taxon>
        <taxon>Metazoa</taxon>
        <taxon>Cnidaria</taxon>
        <taxon>Anthozoa</taxon>
        <taxon>Hexacorallia</taxon>
        <taxon>Scleractinia</taxon>
        <taxon>Astrocoeniina</taxon>
        <taxon>Pocilloporidae</taxon>
        <taxon>Pocillopora</taxon>
    </lineage>
</organism>
<feature type="region of interest" description="Disordered" evidence="5">
    <location>
        <begin position="638"/>
        <end position="660"/>
    </location>
</feature>
<dbReference type="InterPro" id="IPR017907">
    <property type="entry name" value="Znf_RING_CS"/>
</dbReference>
<dbReference type="PROSITE" id="PS01359">
    <property type="entry name" value="ZF_PHD_1"/>
    <property type="match status" value="1"/>
</dbReference>
<name>A0AAU9XX50_9CNID</name>
<dbReference type="InterPro" id="IPR019786">
    <property type="entry name" value="Zinc_finger_PHD-type_CS"/>
</dbReference>
<evidence type="ECO:0000313" key="9">
    <source>
        <dbReference type="Proteomes" id="UP001159428"/>
    </source>
</evidence>
<reference evidence="8 9" key="1">
    <citation type="submission" date="2022-05" db="EMBL/GenBank/DDBJ databases">
        <authorList>
            <consortium name="Genoscope - CEA"/>
            <person name="William W."/>
        </authorList>
    </citation>
    <scope>NUCLEOTIDE SEQUENCE [LARGE SCALE GENOMIC DNA]</scope>
</reference>
<dbReference type="GO" id="GO:0008270">
    <property type="term" value="F:zinc ion binding"/>
    <property type="evidence" value="ECO:0007669"/>
    <property type="project" value="UniProtKB-KW"/>
</dbReference>
<proteinExistence type="predicted"/>
<feature type="region of interest" description="Disordered" evidence="5">
    <location>
        <begin position="43"/>
        <end position="71"/>
    </location>
</feature>
<dbReference type="InterPro" id="IPR011011">
    <property type="entry name" value="Znf_FYVE_PHD"/>
</dbReference>
<feature type="compositionally biased region" description="Basic residues" evidence="5">
    <location>
        <begin position="300"/>
        <end position="309"/>
    </location>
</feature>
<dbReference type="PROSITE" id="PS50089">
    <property type="entry name" value="ZF_RING_2"/>
    <property type="match status" value="1"/>
</dbReference>
<evidence type="ECO:0000256" key="1">
    <source>
        <dbReference type="ARBA" id="ARBA00022723"/>
    </source>
</evidence>
<dbReference type="Pfam" id="PF00628">
    <property type="entry name" value="PHD"/>
    <property type="match status" value="1"/>
</dbReference>
<accession>A0AAU9XX50</accession>
<sequence length="878" mass="97397">MAALLDSDSSDGEDEDFEGFVVSPEEKASYRVWSRRRRTLNAVDSDFESEDDDNEEDDEEDGDGEEEEEECEGLFQYEENDKLDAVLDDVNFDESGEETSTSNTDQCPVCLMSFKEQLLGTPNNCSHVFCFECIQEWSKNANTCPVGRKPYTEILVHASRKGPVLQKIPVEERLEEEDDMEDDPTYCEICSLYDREEQMLLCDGCDNGYHMECLTPPLEFVPIEEWYCPTCSNQQEGYENPEDLPQEGHREGGVREVPRGRPRGRLQGSTSRRVSVSERTAPARRARTVASTRGRGGTRTARRRGRARSSSRGLERGSSTRVRSSSTTTGRKRKRKKKRNKSKKRTGTSSTRKGKKSSTKTTLKGRKRRRVCEEDEVSPFIYEPVRRGRTVHARLLESLSAAGPSGGEPGRSASLGRAPFPNRVEPSSSFSLFGNAFALYDFDDQDEEVPETVHTEGQGKVLSSAPTNPDVLGSIFQDLDSLHSPGVQVARDGKLVQSTDQSSTKHVKNRDAQSVRSMDEIKNESNWETRCGDQRWKPEVEEKNLDDEDKKTKTTDTTKHSSGDKQGEKQGSRIETISVKLSSSKSSEENYTGACRKLSNAGEIQNSSLASSTSLKIGSPPLTSPSLKLTLSGFRIPKRSSISEDKPNQTPPSFHGNSSRVDQVRSQNFAVISNFKIPKRKNLSFDGTPTGTSFNTVNSKPVKSVGQVVTTRSSSIVKPRDTSLYGLSLDKLVSQSCPKSNATESSRIQFNSVRPLLPEHIMRQDSRSESTSVPGVNSVTGVTKYHANNVTGVTYKHMASSRITVPCVTSSSNTAACKTKFAGAAHSHDKTTNISLPLSNTVPIIDQPATEKEQRRSNIEIIRMLNEKAKEHKGADVW</sequence>